<evidence type="ECO:0000256" key="2">
    <source>
        <dbReference type="ARBA" id="ARBA00022448"/>
    </source>
</evidence>
<feature type="domain" description="Cation efflux protein transmembrane" evidence="8">
    <location>
        <begin position="171"/>
        <end position="375"/>
    </location>
</feature>
<evidence type="ECO:0000256" key="5">
    <source>
        <dbReference type="ARBA" id="ARBA00023136"/>
    </source>
</evidence>
<organism evidence="9 10">
    <name type="scientific">Chaetoceros tenuissimus</name>
    <dbReference type="NCBI Taxonomy" id="426638"/>
    <lineage>
        <taxon>Eukaryota</taxon>
        <taxon>Sar</taxon>
        <taxon>Stramenopiles</taxon>
        <taxon>Ochrophyta</taxon>
        <taxon>Bacillariophyta</taxon>
        <taxon>Coscinodiscophyceae</taxon>
        <taxon>Chaetocerotophycidae</taxon>
        <taxon>Chaetocerotales</taxon>
        <taxon>Chaetocerotaceae</taxon>
        <taxon>Chaetoceros</taxon>
    </lineage>
</organism>
<dbReference type="InterPro" id="IPR058533">
    <property type="entry name" value="Cation_efflux_TM"/>
</dbReference>
<keyword evidence="5 7" id="KW-0472">Membrane</keyword>
<feature type="transmembrane region" description="Helical" evidence="7">
    <location>
        <begin position="317"/>
        <end position="340"/>
    </location>
</feature>
<keyword evidence="10" id="KW-1185">Reference proteome</keyword>
<evidence type="ECO:0000256" key="4">
    <source>
        <dbReference type="ARBA" id="ARBA00022989"/>
    </source>
</evidence>
<evidence type="ECO:0000259" key="8">
    <source>
        <dbReference type="Pfam" id="PF01545"/>
    </source>
</evidence>
<feature type="region of interest" description="Disordered" evidence="6">
    <location>
        <begin position="530"/>
        <end position="556"/>
    </location>
</feature>
<dbReference type="InterPro" id="IPR002524">
    <property type="entry name" value="Cation_efflux"/>
</dbReference>
<dbReference type="Proteomes" id="UP001054902">
    <property type="component" value="Unassembled WGS sequence"/>
</dbReference>
<keyword evidence="4 7" id="KW-1133">Transmembrane helix</keyword>
<evidence type="ECO:0000256" key="7">
    <source>
        <dbReference type="SAM" id="Phobius"/>
    </source>
</evidence>
<feature type="transmembrane region" description="Helical" evidence="7">
    <location>
        <begin position="272"/>
        <end position="290"/>
    </location>
</feature>
<evidence type="ECO:0000256" key="1">
    <source>
        <dbReference type="ARBA" id="ARBA00004141"/>
    </source>
</evidence>
<evidence type="ECO:0000313" key="10">
    <source>
        <dbReference type="Proteomes" id="UP001054902"/>
    </source>
</evidence>
<dbReference type="InterPro" id="IPR040177">
    <property type="entry name" value="SLC30A9"/>
</dbReference>
<dbReference type="PANTHER" id="PTHR13414">
    <property type="entry name" value="HUEL-CATION TRANSPORTER"/>
    <property type="match status" value="1"/>
</dbReference>
<dbReference type="SUPFAM" id="SSF161111">
    <property type="entry name" value="Cation efflux protein transmembrane domain-like"/>
    <property type="match status" value="1"/>
</dbReference>
<dbReference type="PANTHER" id="PTHR13414:SF9">
    <property type="entry name" value="PROTON-COUPLED ZINC ANTIPORTER SLC30A9, MITOCHONDRIAL"/>
    <property type="match status" value="1"/>
</dbReference>
<dbReference type="EMBL" id="BLLK01000056">
    <property type="protein sequence ID" value="GFH56780.1"/>
    <property type="molecule type" value="Genomic_DNA"/>
</dbReference>
<dbReference type="GO" id="GO:0008324">
    <property type="term" value="F:monoatomic cation transmembrane transporter activity"/>
    <property type="evidence" value="ECO:0007669"/>
    <property type="project" value="InterPro"/>
</dbReference>
<accession>A0AAD3HAV1</accession>
<feature type="compositionally biased region" description="Basic and acidic residues" evidence="6">
    <location>
        <begin position="538"/>
        <end position="556"/>
    </location>
</feature>
<dbReference type="Gene3D" id="1.20.1510.10">
    <property type="entry name" value="Cation efflux protein transmembrane domain"/>
    <property type="match status" value="1"/>
</dbReference>
<comment type="caution">
    <text evidence="9">The sequence shown here is derived from an EMBL/GenBank/DDBJ whole genome shotgun (WGS) entry which is preliminary data.</text>
</comment>
<dbReference type="GO" id="GO:0005783">
    <property type="term" value="C:endoplasmic reticulum"/>
    <property type="evidence" value="ECO:0007669"/>
    <property type="project" value="TreeGrafter"/>
</dbReference>
<dbReference type="InterPro" id="IPR027469">
    <property type="entry name" value="Cation_efflux_TMD_sf"/>
</dbReference>
<feature type="transmembrane region" description="Helical" evidence="7">
    <location>
        <begin position="234"/>
        <end position="252"/>
    </location>
</feature>
<dbReference type="GO" id="GO:0006829">
    <property type="term" value="P:zinc ion transport"/>
    <property type="evidence" value="ECO:0007669"/>
    <property type="project" value="InterPro"/>
</dbReference>
<evidence type="ECO:0000256" key="6">
    <source>
        <dbReference type="SAM" id="MobiDB-lite"/>
    </source>
</evidence>
<gene>
    <name evidence="9" type="ORF">CTEN210_13257</name>
</gene>
<dbReference type="PROSITE" id="PS51257">
    <property type="entry name" value="PROKAR_LIPOPROTEIN"/>
    <property type="match status" value="1"/>
</dbReference>
<protein>
    <recommendedName>
        <fullName evidence="8">Cation efflux protein transmembrane domain-containing protein</fullName>
    </recommendedName>
</protein>
<evidence type="ECO:0000313" key="9">
    <source>
        <dbReference type="EMBL" id="GFH56780.1"/>
    </source>
</evidence>
<dbReference type="Pfam" id="PF01545">
    <property type="entry name" value="Cation_efflux"/>
    <property type="match status" value="1"/>
</dbReference>
<proteinExistence type="predicted"/>
<name>A0AAD3HAV1_9STRA</name>
<dbReference type="GO" id="GO:0006882">
    <property type="term" value="P:intracellular zinc ion homeostasis"/>
    <property type="evidence" value="ECO:0007669"/>
    <property type="project" value="TreeGrafter"/>
</dbReference>
<keyword evidence="2" id="KW-0813">Transport</keyword>
<reference evidence="9 10" key="1">
    <citation type="journal article" date="2021" name="Sci. Rep.">
        <title>The genome of the diatom Chaetoceros tenuissimus carries an ancient integrated fragment of an extant virus.</title>
        <authorList>
            <person name="Hongo Y."/>
            <person name="Kimura K."/>
            <person name="Takaki Y."/>
            <person name="Yoshida Y."/>
            <person name="Baba S."/>
            <person name="Kobayashi G."/>
            <person name="Nagasaki K."/>
            <person name="Hano T."/>
            <person name="Tomaru Y."/>
        </authorList>
    </citation>
    <scope>NUCLEOTIDE SEQUENCE [LARGE SCALE GENOMIC DNA]</scope>
    <source>
        <strain evidence="9 10">NIES-3715</strain>
    </source>
</reference>
<sequence length="556" mass="63066">MNTFNKRVIHKVISKSNFKRCRPVYHFTTASSSCLTHHVLNQRIVSSHHQYHYRDSNLPIKYSFLQFRYLSQSNDTSKEKTSPIEEEEEETNPQLEKAFKEYLIQDDQPQEKEHSTTPDQFKENTEDWINNLLQKDASILAPNEQYRSIEQNNYIQNQKHLEAQISTVRRALGGNVLIAFSKLLAYLHSGSSAMLSEFIHSIVDCGNQSLLLVGLRDAGNDADRAHPYGYGKSIYFWALVSALGTFFLGAGVSMTQSLPLLLQGGDLHEVTWHVWGVLGFSFVVDGYVLTKTFMEVQKDKPSDKSIWRHIWTLRDPATLAILLEDGAACLGVVMAIGGIAATQAFDMPFYDALAGVGISSLLATMGIVLVRVNHRFLLGQAVDKETRLGIERILLNRRSIDNVHSVQSQWTGPETFSYKAEVDFDGTFLAAKLIPRYQKEFAEASDSLDQNLRVLLSWYAEDVMRTVEREVRSIEAEIRKEYPGAQYIELEPMSKDSDRYAIDDGLEASLKRIEIEALNRYLRSLYQPKQKNSTLKSDLADDRSSISDGDGKKKDE</sequence>
<dbReference type="AlphaFoldDB" id="A0AAD3HAV1"/>
<dbReference type="GO" id="GO:0016020">
    <property type="term" value="C:membrane"/>
    <property type="evidence" value="ECO:0007669"/>
    <property type="project" value="UniProtKB-SubCell"/>
</dbReference>
<comment type="subcellular location">
    <subcellularLocation>
        <location evidence="1">Membrane</location>
        <topology evidence="1">Multi-pass membrane protein</topology>
    </subcellularLocation>
</comment>
<dbReference type="NCBIfam" id="TIGR01297">
    <property type="entry name" value="CDF"/>
    <property type="match status" value="1"/>
</dbReference>
<evidence type="ECO:0000256" key="3">
    <source>
        <dbReference type="ARBA" id="ARBA00022692"/>
    </source>
</evidence>
<keyword evidence="3 7" id="KW-0812">Transmembrane</keyword>
<feature type="transmembrane region" description="Helical" evidence="7">
    <location>
        <begin position="352"/>
        <end position="370"/>
    </location>
</feature>